<evidence type="ECO:0000259" key="1">
    <source>
        <dbReference type="Pfam" id="PF00535"/>
    </source>
</evidence>
<accession>A0A8D4IWS4</accession>
<evidence type="ECO:0000313" key="4">
    <source>
        <dbReference type="Proteomes" id="UP000955338"/>
    </source>
</evidence>
<reference evidence="3" key="1">
    <citation type="submission" date="2017-06" db="EMBL/GenBank/DDBJ databases">
        <title>Genome sequencing of pathogenic and non-pathogenic strains within Bisgaard taxon 40.</title>
        <authorList>
            <person name="Ladner J.T."/>
            <person name="Lovett S.P."/>
            <person name="Koroleva G."/>
            <person name="Lorch J.M."/>
        </authorList>
    </citation>
    <scope>NUCLEOTIDE SEQUENCE</scope>
    <source>
        <strain evidence="3">27576-1-I1</strain>
    </source>
</reference>
<gene>
    <name evidence="3" type="ORF">CEP48_00945</name>
</gene>
<evidence type="ECO:0000259" key="2">
    <source>
        <dbReference type="Pfam" id="PF01755"/>
    </source>
</evidence>
<dbReference type="Pfam" id="PF00535">
    <property type="entry name" value="Glycos_transf_2"/>
    <property type="match status" value="1"/>
</dbReference>
<dbReference type="RefSeq" id="WP_261919835.1">
    <property type="nucleotide sequence ID" value="NZ_CP022011.1"/>
</dbReference>
<dbReference type="CDD" id="cd06532">
    <property type="entry name" value="Glyco_transf_25"/>
    <property type="match status" value="1"/>
</dbReference>
<dbReference type="InterPro" id="IPR029044">
    <property type="entry name" value="Nucleotide-diphossugar_trans"/>
</dbReference>
<dbReference type="AlphaFoldDB" id="A0A8D4IWS4"/>
<dbReference type="EMBL" id="CP022011">
    <property type="protein sequence ID" value="QDJ14081.1"/>
    <property type="molecule type" value="Genomic_DNA"/>
</dbReference>
<feature type="domain" description="Glycosyltransferase 2-like" evidence="1">
    <location>
        <begin position="249"/>
        <end position="407"/>
    </location>
</feature>
<name>A0A8D4IWS4_9PAST</name>
<keyword evidence="4" id="KW-1185">Reference proteome</keyword>
<dbReference type="SUPFAM" id="SSF53448">
    <property type="entry name" value="Nucleotide-diphospho-sugar transferases"/>
    <property type="match status" value="1"/>
</dbReference>
<dbReference type="InterPro" id="IPR001173">
    <property type="entry name" value="Glyco_trans_2-like"/>
</dbReference>
<dbReference type="Pfam" id="PF01755">
    <property type="entry name" value="Glyco_transf_25"/>
    <property type="match status" value="1"/>
</dbReference>
<proteinExistence type="predicted"/>
<dbReference type="PANTHER" id="PTHR22916:SF3">
    <property type="entry name" value="UDP-GLCNAC:BETAGAL BETA-1,3-N-ACETYLGLUCOSAMINYLTRANSFERASE-LIKE PROTEIN 1"/>
    <property type="match status" value="1"/>
</dbReference>
<dbReference type="Proteomes" id="UP000955338">
    <property type="component" value="Chromosome"/>
</dbReference>
<dbReference type="GO" id="GO:0016758">
    <property type="term" value="F:hexosyltransferase activity"/>
    <property type="evidence" value="ECO:0007669"/>
    <property type="project" value="UniProtKB-ARBA"/>
</dbReference>
<dbReference type="Gene3D" id="3.90.550.10">
    <property type="entry name" value="Spore Coat Polysaccharide Biosynthesis Protein SpsA, Chain A"/>
    <property type="match status" value="1"/>
</dbReference>
<sequence length="535" mass="64065">MLSLVLSLKRDEERREKFFQQPDAKSFHVFYAIDAKTEKGKECILNYFDFEQAKQLYYREITLGEAACTLSHLLMYRYFLEYSQEDYLIVCEDDAVFSPDYPILHQIIQQQSEFDIILFGESKTNCYQKAWDYPFIQPIQQIDRYKLGQLHFDYTAGTVGYVVSRRFIENILKQNFVYWLADDFQIMIDKITTEKEKFNLGYLYPKLVLEDPENRSNLEQERLLAQKKNENCISEFYRYRSEKFLKKISIIIPIYKAEDFIEFTLESCIHQTYKNIEVILVDDGCIDNSLKLIQPYLTDPRIKLIHHQYNQGTFLARKTGILAATGDNILFLDADDILLLNACEELIKFADNDLVLFRIYYERYRRHNPMRYSYNLNDSITKFFMNNRLHIDYSSAGKLYKRELLQKTILELDFIQTKFTLAEDAVLFLAAIQKINSIYFHQKTLYFYRFNLNSETVKDNLDDKLKQYSLALSYILLIKNKQDNPQLKKVCDLFYLHMVKDSYRMKLGVERYRHRLNRFFMRLLKNINLPYLSLK</sequence>
<feature type="domain" description="Glycosyl transferase family 25" evidence="2">
    <location>
        <begin position="4"/>
        <end position="183"/>
    </location>
</feature>
<dbReference type="InterPro" id="IPR002654">
    <property type="entry name" value="Glyco_trans_25"/>
</dbReference>
<protein>
    <recommendedName>
        <fullName evidence="5">Glycosyltransferase</fullName>
    </recommendedName>
</protein>
<dbReference type="CDD" id="cd00761">
    <property type="entry name" value="Glyco_tranf_GTA_type"/>
    <property type="match status" value="1"/>
</dbReference>
<evidence type="ECO:0008006" key="5">
    <source>
        <dbReference type="Google" id="ProtNLM"/>
    </source>
</evidence>
<evidence type="ECO:0000313" key="3">
    <source>
        <dbReference type="EMBL" id="QDJ14081.1"/>
    </source>
</evidence>
<organism evidence="3 4">
    <name type="scientific">Mergibacter septicus</name>
    <dbReference type="NCBI Taxonomy" id="221402"/>
    <lineage>
        <taxon>Bacteria</taxon>
        <taxon>Pseudomonadati</taxon>
        <taxon>Pseudomonadota</taxon>
        <taxon>Gammaproteobacteria</taxon>
        <taxon>Pasteurellales</taxon>
        <taxon>Pasteurellaceae</taxon>
        <taxon>Mergibacter</taxon>
    </lineage>
</organism>
<dbReference type="PANTHER" id="PTHR22916">
    <property type="entry name" value="GLYCOSYLTRANSFERASE"/>
    <property type="match status" value="1"/>
</dbReference>